<dbReference type="EMBL" id="ABXY01000026">
    <property type="protein sequence ID" value="EEB20848.1"/>
    <property type="molecule type" value="Genomic_DNA"/>
</dbReference>
<proteinExistence type="predicted"/>
<organism evidence="1 2">
    <name type="scientific">Bifidobacterium catenulatum DSM 16992 = JCM 1194 = LMG 11043</name>
    <dbReference type="NCBI Taxonomy" id="566552"/>
    <lineage>
        <taxon>Bacteria</taxon>
        <taxon>Bacillati</taxon>
        <taxon>Actinomycetota</taxon>
        <taxon>Actinomycetes</taxon>
        <taxon>Bifidobacteriales</taxon>
        <taxon>Bifidobacteriaceae</taxon>
        <taxon>Bifidobacterium</taxon>
    </lineage>
</organism>
<sequence>MDTPAIMTVSPDFPTDMTTGAKRNGLAPENIGFVQNVADCRV</sequence>
<protein>
    <submittedName>
        <fullName evidence="1">Uncharacterized protein</fullName>
    </submittedName>
</protein>
<comment type="caution">
    <text evidence="1">The sequence shown here is derived from an EMBL/GenBank/DDBJ whole genome shotgun (WGS) entry which is preliminary data.</text>
</comment>
<accession>B6XX68</accession>
<reference evidence="1 2" key="2">
    <citation type="submission" date="2008-10" db="EMBL/GenBank/DDBJ databases">
        <authorList>
            <person name="Fulton L."/>
            <person name="Clifton S."/>
            <person name="Fulton B."/>
            <person name="Xu J."/>
            <person name="Minx P."/>
            <person name="Pepin K.H."/>
            <person name="Johnson M."/>
            <person name="Bhonagiri V."/>
            <person name="Nash W.E."/>
            <person name="Mardis E.R."/>
            <person name="Wilson R.K."/>
        </authorList>
    </citation>
    <scope>NUCLEOTIDE SEQUENCE [LARGE SCALE GENOMIC DNA]</scope>
    <source>
        <strain evidence="1 2">DSM 16992</strain>
    </source>
</reference>
<reference evidence="1 2" key="1">
    <citation type="submission" date="2008-10" db="EMBL/GenBank/DDBJ databases">
        <title>Draft genome sequence of Bifidobacterium catenulatum (DSM 16992).</title>
        <authorList>
            <person name="Sudarsanam P."/>
            <person name="Ley R."/>
            <person name="Guruge J."/>
            <person name="Turnbaugh P.J."/>
            <person name="Mahowald M."/>
            <person name="Liep D."/>
            <person name="Gordon J."/>
        </authorList>
    </citation>
    <scope>NUCLEOTIDE SEQUENCE [LARGE SCALE GENOMIC DNA]</scope>
    <source>
        <strain evidence="1 2">DSM 16992</strain>
    </source>
</reference>
<dbReference type="AlphaFoldDB" id="B6XX68"/>
<dbReference type="eggNOG" id="ENOG50326PJ">
    <property type="taxonomic scope" value="Bacteria"/>
</dbReference>
<evidence type="ECO:0000313" key="2">
    <source>
        <dbReference type="Proteomes" id="UP000003882"/>
    </source>
</evidence>
<evidence type="ECO:0000313" key="1">
    <source>
        <dbReference type="EMBL" id="EEB20848.1"/>
    </source>
</evidence>
<dbReference type="Proteomes" id="UP000003882">
    <property type="component" value="Unassembled WGS sequence"/>
</dbReference>
<name>B6XX68_9BIFI</name>
<gene>
    <name evidence="1" type="ORF">BIFCAT_01934</name>
</gene>